<protein>
    <submittedName>
        <fullName evidence="2">Uncharacterized protein</fullName>
    </submittedName>
</protein>
<sequence>MPRDYDAGARSVSARSPKIGHSSRTCGFALSGRDRESREDPIRPFHSGKKRWLFHQCLLGVTLLPLAQARRPDHLLAYDSG</sequence>
<dbReference type="Proteomes" id="UP000299102">
    <property type="component" value="Unassembled WGS sequence"/>
</dbReference>
<evidence type="ECO:0000256" key="1">
    <source>
        <dbReference type="SAM" id="MobiDB-lite"/>
    </source>
</evidence>
<evidence type="ECO:0000313" key="2">
    <source>
        <dbReference type="EMBL" id="GBP05589.1"/>
    </source>
</evidence>
<accession>A0A4C1STU3</accession>
<keyword evidence="3" id="KW-1185">Reference proteome</keyword>
<reference evidence="2 3" key="1">
    <citation type="journal article" date="2019" name="Commun. Biol.">
        <title>The bagworm genome reveals a unique fibroin gene that provides high tensile strength.</title>
        <authorList>
            <person name="Kono N."/>
            <person name="Nakamura H."/>
            <person name="Ohtoshi R."/>
            <person name="Tomita M."/>
            <person name="Numata K."/>
            <person name="Arakawa K."/>
        </authorList>
    </citation>
    <scope>NUCLEOTIDE SEQUENCE [LARGE SCALE GENOMIC DNA]</scope>
</reference>
<dbReference type="AlphaFoldDB" id="A0A4C1STU3"/>
<name>A0A4C1STU3_EUMVA</name>
<comment type="caution">
    <text evidence="2">The sequence shown here is derived from an EMBL/GenBank/DDBJ whole genome shotgun (WGS) entry which is preliminary data.</text>
</comment>
<feature type="region of interest" description="Disordered" evidence="1">
    <location>
        <begin position="1"/>
        <end position="42"/>
    </location>
</feature>
<organism evidence="2 3">
    <name type="scientific">Eumeta variegata</name>
    <name type="common">Bagworm moth</name>
    <name type="synonym">Eumeta japonica</name>
    <dbReference type="NCBI Taxonomy" id="151549"/>
    <lineage>
        <taxon>Eukaryota</taxon>
        <taxon>Metazoa</taxon>
        <taxon>Ecdysozoa</taxon>
        <taxon>Arthropoda</taxon>
        <taxon>Hexapoda</taxon>
        <taxon>Insecta</taxon>
        <taxon>Pterygota</taxon>
        <taxon>Neoptera</taxon>
        <taxon>Endopterygota</taxon>
        <taxon>Lepidoptera</taxon>
        <taxon>Glossata</taxon>
        <taxon>Ditrysia</taxon>
        <taxon>Tineoidea</taxon>
        <taxon>Psychidae</taxon>
        <taxon>Oiketicinae</taxon>
        <taxon>Eumeta</taxon>
    </lineage>
</organism>
<gene>
    <name evidence="2" type="ORF">EVAR_71953_1</name>
</gene>
<feature type="compositionally biased region" description="Basic and acidic residues" evidence="1">
    <location>
        <begin position="32"/>
        <end position="42"/>
    </location>
</feature>
<proteinExistence type="predicted"/>
<dbReference type="EMBL" id="BGZK01003921">
    <property type="protein sequence ID" value="GBP05589.1"/>
    <property type="molecule type" value="Genomic_DNA"/>
</dbReference>
<evidence type="ECO:0000313" key="3">
    <source>
        <dbReference type="Proteomes" id="UP000299102"/>
    </source>
</evidence>